<dbReference type="Pfam" id="PF03105">
    <property type="entry name" value="SPX"/>
    <property type="match status" value="1"/>
</dbReference>
<accession>A0A7J7D6N7</accession>
<dbReference type="PROSITE" id="PS51382">
    <property type="entry name" value="SPX"/>
    <property type="match status" value="1"/>
</dbReference>
<evidence type="ECO:0000259" key="1">
    <source>
        <dbReference type="PROSITE" id="PS51382"/>
    </source>
</evidence>
<sequence length="298" mass="34694">MFRTILLRMAKQNEAESGKTHYKSRRFNGVPAEERLHWRSFLVKLGANNLKGLCRVLGDVSIFVVGKDEYDELALAEVVFAITSSVKDVCGKPLTECLFLDEYGKICLDEIVWKQVIISMKFGMKLRSEVVRSTPQRRTRFLSYKKLKKQIKIHEKLLRSESCFSFYLLLDRELDKVNEFFIDKEEDFIIKMKELRIRVASINCGEEKLKLQKEILEFHAEMVSLLQYSVLNFTGLMKIVKKHKKIAGTSTHLPFIIEAMQQPFFSPNSLLELMKECEDMLCHLFCAQAMFGKRVREG</sequence>
<dbReference type="InterPro" id="IPR031142">
    <property type="entry name" value="SPX_prot"/>
</dbReference>
<dbReference type="AlphaFoldDB" id="A0A7J7D6N7"/>
<dbReference type="PANTHER" id="PTHR45978">
    <property type="entry name" value="SPX DOMAIN-CONTAINING PROTEIN 3"/>
    <property type="match status" value="1"/>
</dbReference>
<organism evidence="2 3">
    <name type="scientific">Tripterygium wilfordii</name>
    <name type="common">Thunder God vine</name>
    <dbReference type="NCBI Taxonomy" id="458696"/>
    <lineage>
        <taxon>Eukaryota</taxon>
        <taxon>Viridiplantae</taxon>
        <taxon>Streptophyta</taxon>
        <taxon>Embryophyta</taxon>
        <taxon>Tracheophyta</taxon>
        <taxon>Spermatophyta</taxon>
        <taxon>Magnoliopsida</taxon>
        <taxon>eudicotyledons</taxon>
        <taxon>Gunneridae</taxon>
        <taxon>Pentapetalae</taxon>
        <taxon>rosids</taxon>
        <taxon>fabids</taxon>
        <taxon>Celastrales</taxon>
        <taxon>Celastraceae</taxon>
        <taxon>Tripterygium</taxon>
    </lineage>
</organism>
<dbReference type="InterPro" id="IPR004331">
    <property type="entry name" value="SPX_dom"/>
</dbReference>
<proteinExistence type="predicted"/>
<dbReference type="InParanoid" id="A0A7J7D6N7"/>
<dbReference type="GO" id="GO:0016036">
    <property type="term" value="P:cellular response to phosphate starvation"/>
    <property type="evidence" value="ECO:0007669"/>
    <property type="project" value="InterPro"/>
</dbReference>
<evidence type="ECO:0000313" key="3">
    <source>
        <dbReference type="Proteomes" id="UP000593562"/>
    </source>
</evidence>
<dbReference type="Proteomes" id="UP000593562">
    <property type="component" value="Unassembled WGS sequence"/>
</dbReference>
<keyword evidence="3" id="KW-1185">Reference proteome</keyword>
<evidence type="ECO:0000313" key="2">
    <source>
        <dbReference type="EMBL" id="KAF5741736.1"/>
    </source>
</evidence>
<dbReference type="EMBL" id="JAAARO010000010">
    <property type="protein sequence ID" value="KAF5741736.1"/>
    <property type="molecule type" value="Genomic_DNA"/>
</dbReference>
<feature type="domain" description="SPX" evidence="1">
    <location>
        <begin position="120"/>
        <end position="257"/>
    </location>
</feature>
<gene>
    <name evidence="2" type="ORF">HS088_TW10G00741</name>
</gene>
<protein>
    <recommendedName>
        <fullName evidence="1">SPX domain-containing protein</fullName>
    </recommendedName>
</protein>
<reference evidence="2 3" key="1">
    <citation type="journal article" date="2020" name="Nat. Commun.">
        <title>Genome of Tripterygium wilfordii and identification of cytochrome P450 involved in triptolide biosynthesis.</title>
        <authorList>
            <person name="Tu L."/>
            <person name="Su P."/>
            <person name="Zhang Z."/>
            <person name="Gao L."/>
            <person name="Wang J."/>
            <person name="Hu T."/>
            <person name="Zhou J."/>
            <person name="Zhang Y."/>
            <person name="Zhao Y."/>
            <person name="Liu Y."/>
            <person name="Song Y."/>
            <person name="Tong Y."/>
            <person name="Lu Y."/>
            <person name="Yang J."/>
            <person name="Xu C."/>
            <person name="Jia M."/>
            <person name="Peters R.J."/>
            <person name="Huang L."/>
            <person name="Gao W."/>
        </authorList>
    </citation>
    <scope>NUCLEOTIDE SEQUENCE [LARGE SCALE GENOMIC DNA]</scope>
    <source>
        <strain evidence="3">cv. XIE 37</strain>
        <tissue evidence="2">Leaf</tissue>
    </source>
</reference>
<name>A0A7J7D6N7_TRIWF</name>
<comment type="caution">
    <text evidence="2">The sequence shown here is derived from an EMBL/GenBank/DDBJ whole genome shotgun (WGS) entry which is preliminary data.</text>
</comment>
<dbReference type="PANTHER" id="PTHR45978:SF1">
    <property type="entry name" value="SPX DOMAIN-CONTAINING PROTEIN"/>
    <property type="match status" value="1"/>
</dbReference>